<evidence type="ECO:0000313" key="4">
    <source>
        <dbReference type="Proteomes" id="UP000198688"/>
    </source>
</evidence>
<evidence type="ECO:0000256" key="1">
    <source>
        <dbReference type="SAM" id="MobiDB-lite"/>
    </source>
</evidence>
<feature type="transmembrane region" description="Helical" evidence="2">
    <location>
        <begin position="139"/>
        <end position="161"/>
    </location>
</feature>
<name>A0A1H2CSD7_9ACTN</name>
<accession>A0A1H2CSD7</accession>
<dbReference type="STRING" id="113562.SAMN04489716_6644"/>
<keyword evidence="4" id="KW-1185">Reference proteome</keyword>
<keyword evidence="2" id="KW-0812">Transmembrane</keyword>
<evidence type="ECO:0000256" key="2">
    <source>
        <dbReference type="SAM" id="Phobius"/>
    </source>
</evidence>
<sequence>MPGSPQFPGSAPPFGSGDQAGSPFGGPADSPFGAQAGPPFDAGRGAQADHYNEHTTDVSGRGDSPYVPLPALSPMPGEQPSGGIYPGGPAARATVTPPGPEDTTSWPGPADEQGKFDQFKADTPAPAPSAKTNVRTIPAALAVALGAFVLLAVVFGLVFLISGEDEFNVAQGDCVKRSGTTPVVAPCTEPDTFQVTNIVTAKDQCGDATQPYIVIPKDSGDQVLCLKKNG</sequence>
<feature type="region of interest" description="Disordered" evidence="1">
    <location>
        <begin position="1"/>
        <end position="129"/>
    </location>
</feature>
<gene>
    <name evidence="3" type="ORF">SAMN04489716_6644</name>
</gene>
<proteinExistence type="predicted"/>
<keyword evidence="2" id="KW-1133">Transmembrane helix</keyword>
<keyword evidence="2" id="KW-0472">Membrane</keyword>
<dbReference type="EMBL" id="LT629758">
    <property type="protein sequence ID" value="SDT73361.1"/>
    <property type="molecule type" value="Genomic_DNA"/>
</dbReference>
<evidence type="ECO:0000313" key="3">
    <source>
        <dbReference type="EMBL" id="SDT73361.1"/>
    </source>
</evidence>
<protein>
    <submittedName>
        <fullName evidence="3">Uncharacterized protein</fullName>
    </submittedName>
</protein>
<dbReference type="AlphaFoldDB" id="A0A1H2CSD7"/>
<organism evidence="3 4">
    <name type="scientific">Actinoplanes derwentensis</name>
    <dbReference type="NCBI Taxonomy" id="113562"/>
    <lineage>
        <taxon>Bacteria</taxon>
        <taxon>Bacillati</taxon>
        <taxon>Actinomycetota</taxon>
        <taxon>Actinomycetes</taxon>
        <taxon>Micromonosporales</taxon>
        <taxon>Micromonosporaceae</taxon>
        <taxon>Actinoplanes</taxon>
    </lineage>
</organism>
<reference evidence="3 4" key="1">
    <citation type="submission" date="2016-10" db="EMBL/GenBank/DDBJ databases">
        <authorList>
            <person name="de Groot N.N."/>
        </authorList>
    </citation>
    <scope>NUCLEOTIDE SEQUENCE [LARGE SCALE GENOMIC DNA]</scope>
    <source>
        <strain evidence="3 4">DSM 43941</strain>
    </source>
</reference>
<dbReference type="Proteomes" id="UP000198688">
    <property type="component" value="Chromosome I"/>
</dbReference>